<reference evidence="1" key="1">
    <citation type="submission" date="2022-09" db="EMBL/GenBank/DDBJ databases">
        <title>The complete genome of Acidovorax sp. 5MLIR.</title>
        <authorList>
            <person name="Liu L."/>
            <person name="Yue J."/>
            <person name="Yang F."/>
            <person name="Yuan J."/>
            <person name="Li L."/>
        </authorList>
    </citation>
    <scope>NUCLEOTIDE SEQUENCE</scope>
    <source>
        <strain evidence="1">5MLIR</strain>
        <plasmid evidence="1">unnamed2</plasmid>
    </source>
</reference>
<dbReference type="Pfam" id="PF12487">
    <property type="entry name" value="DUF3703"/>
    <property type="match status" value="1"/>
</dbReference>
<dbReference type="InterPro" id="IPR022172">
    <property type="entry name" value="DUF3703"/>
</dbReference>
<geneLocation type="plasmid" evidence="1 2">
    <name>unnamed2</name>
</geneLocation>
<protein>
    <submittedName>
        <fullName evidence="1">DUF3703 domain-containing protein</fullName>
    </submittedName>
</protein>
<keyword evidence="2" id="KW-1185">Reference proteome</keyword>
<accession>A0ABY6GHC5</accession>
<keyword evidence="1" id="KW-0614">Plasmid</keyword>
<sequence length="121" mass="13381">MTTRFARNIRPHVSAELRAAKAALRAGQTLQAFSHLERAHVLGQASTVEHVRVHWRMLLWGLRQRSLRECLGQILRIVGAATKTAAGMVPHGNTGGTNVSPLRRMPVAPDLQAVIDQARRH</sequence>
<evidence type="ECO:0000313" key="2">
    <source>
        <dbReference type="Proteomes" id="UP001162800"/>
    </source>
</evidence>
<evidence type="ECO:0000313" key="1">
    <source>
        <dbReference type="EMBL" id="UYG54045.1"/>
    </source>
</evidence>
<proteinExistence type="predicted"/>
<gene>
    <name evidence="1" type="ORF">M9799_20180</name>
</gene>
<dbReference type="Proteomes" id="UP001162800">
    <property type="component" value="Plasmid unnamed2"/>
</dbReference>
<dbReference type="RefSeq" id="WP_231045086.1">
    <property type="nucleotide sequence ID" value="NZ_CP106883.1"/>
</dbReference>
<dbReference type="EMBL" id="CP106883">
    <property type="protein sequence ID" value="UYG54045.1"/>
    <property type="molecule type" value="Genomic_DNA"/>
</dbReference>
<organism evidence="1 2">
    <name type="scientific">Comamonas endophytica</name>
    <dbReference type="NCBI Taxonomy" id="2949090"/>
    <lineage>
        <taxon>Bacteria</taxon>
        <taxon>Pseudomonadati</taxon>
        <taxon>Pseudomonadota</taxon>
        <taxon>Betaproteobacteria</taxon>
        <taxon>Burkholderiales</taxon>
        <taxon>Comamonadaceae</taxon>
        <taxon>Comamonas</taxon>
    </lineage>
</organism>
<name>A0ABY6GHC5_9BURK</name>